<evidence type="ECO:0000313" key="2">
    <source>
        <dbReference type="EMBL" id="GFO24778.1"/>
    </source>
</evidence>
<gene>
    <name evidence="2" type="ORF">PoB_005128300</name>
</gene>
<organism evidence="2 3">
    <name type="scientific">Plakobranchus ocellatus</name>
    <dbReference type="NCBI Taxonomy" id="259542"/>
    <lineage>
        <taxon>Eukaryota</taxon>
        <taxon>Metazoa</taxon>
        <taxon>Spiralia</taxon>
        <taxon>Lophotrochozoa</taxon>
        <taxon>Mollusca</taxon>
        <taxon>Gastropoda</taxon>
        <taxon>Heterobranchia</taxon>
        <taxon>Euthyneura</taxon>
        <taxon>Panpulmonata</taxon>
        <taxon>Sacoglossa</taxon>
        <taxon>Placobranchoidea</taxon>
        <taxon>Plakobranchidae</taxon>
        <taxon>Plakobranchus</taxon>
    </lineage>
</organism>
<proteinExistence type="predicted"/>
<feature type="compositionally biased region" description="Basic and acidic residues" evidence="1">
    <location>
        <begin position="85"/>
        <end position="95"/>
    </location>
</feature>
<feature type="compositionally biased region" description="Low complexity" evidence="1">
    <location>
        <begin position="47"/>
        <end position="58"/>
    </location>
</feature>
<name>A0AAV4C112_9GAST</name>
<comment type="caution">
    <text evidence="2">The sequence shown here is derived from an EMBL/GenBank/DDBJ whole genome shotgun (WGS) entry which is preliminary data.</text>
</comment>
<evidence type="ECO:0000313" key="3">
    <source>
        <dbReference type="Proteomes" id="UP000735302"/>
    </source>
</evidence>
<dbReference type="AlphaFoldDB" id="A0AAV4C112"/>
<protein>
    <submittedName>
        <fullName evidence="2">Uncharacterized protein</fullName>
    </submittedName>
</protein>
<dbReference type="Proteomes" id="UP000735302">
    <property type="component" value="Unassembled WGS sequence"/>
</dbReference>
<keyword evidence="3" id="KW-1185">Reference proteome</keyword>
<evidence type="ECO:0000256" key="1">
    <source>
        <dbReference type="SAM" id="MobiDB-lite"/>
    </source>
</evidence>
<feature type="region of interest" description="Disordered" evidence="1">
    <location>
        <begin position="1"/>
        <end position="95"/>
    </location>
</feature>
<dbReference type="EMBL" id="BLXT01005629">
    <property type="protein sequence ID" value="GFO24778.1"/>
    <property type="molecule type" value="Genomic_DNA"/>
</dbReference>
<reference evidence="2 3" key="1">
    <citation type="journal article" date="2021" name="Elife">
        <title>Chloroplast acquisition without the gene transfer in kleptoplastic sea slugs, Plakobranchus ocellatus.</title>
        <authorList>
            <person name="Maeda T."/>
            <person name="Takahashi S."/>
            <person name="Yoshida T."/>
            <person name="Shimamura S."/>
            <person name="Takaki Y."/>
            <person name="Nagai Y."/>
            <person name="Toyoda A."/>
            <person name="Suzuki Y."/>
            <person name="Arimoto A."/>
            <person name="Ishii H."/>
            <person name="Satoh N."/>
            <person name="Nishiyama T."/>
            <person name="Hasebe M."/>
            <person name="Maruyama T."/>
            <person name="Minagawa J."/>
            <person name="Obokata J."/>
            <person name="Shigenobu S."/>
        </authorList>
    </citation>
    <scope>NUCLEOTIDE SEQUENCE [LARGE SCALE GENOMIC DNA]</scope>
</reference>
<accession>A0AAV4C112</accession>
<sequence length="95" mass="10222">MAKGAGSLGRSKENQPTLSPLEELWCRQHIPGGKKRHKSSQGDLRLSGPPSGRGTSGRVQTCNRRVHADVRADLLSTVPPAPRVSKIEKGTEGKE</sequence>